<proteinExistence type="predicted"/>
<evidence type="ECO:0000313" key="2">
    <source>
        <dbReference type="EMBL" id="AVO23067.1"/>
    </source>
</evidence>
<dbReference type="Pfam" id="PF03819">
    <property type="entry name" value="MazG"/>
    <property type="match status" value="1"/>
</dbReference>
<keyword evidence="3" id="KW-1185">Reference proteome</keyword>
<dbReference type="InterPro" id="IPR004518">
    <property type="entry name" value="MazG-like_dom"/>
</dbReference>
<organism evidence="2 3">
    <name type="scientific">Bacillus phage Anath</name>
    <dbReference type="NCBI Taxonomy" id="2108114"/>
    <lineage>
        <taxon>Viruses</taxon>
        <taxon>Duplodnaviria</taxon>
        <taxon>Heunggongvirae</taxon>
        <taxon>Uroviricota</taxon>
        <taxon>Caudoviricetes</taxon>
        <taxon>Ehrlichviridae</taxon>
        <taxon>Anathvirus</taxon>
        <taxon>Anathvirus anath</taxon>
    </lineage>
</organism>
<dbReference type="CDD" id="cd11541">
    <property type="entry name" value="NTP-PPase_u4"/>
    <property type="match status" value="1"/>
</dbReference>
<evidence type="ECO:0000259" key="1">
    <source>
        <dbReference type="Pfam" id="PF03819"/>
    </source>
</evidence>
<protein>
    <submittedName>
        <fullName evidence="2">Pyrophosphatase</fullName>
    </submittedName>
</protein>
<name>A0A2P1JUM1_9CAUD</name>
<dbReference type="InterPro" id="IPR011379">
    <property type="entry name" value="MazG-related_GP37"/>
</dbReference>
<dbReference type="SUPFAM" id="SSF101386">
    <property type="entry name" value="all-alpha NTP pyrophosphatases"/>
    <property type="match status" value="1"/>
</dbReference>
<sequence>MKKTFIVTIENGEGIGEGHIADPLWTNLDEYDYKSFSVREVKGMTEEQYRKEIKRTMNDEIEFKHKVAMLSMGMMGEAGEICDTLKKHIYHGHALNYDELVKEFGDLEWYLQHLKMLLVIDNEDVRQKNIDKLRARYPEGFSEKASVERVDQ</sequence>
<evidence type="ECO:0000313" key="3">
    <source>
        <dbReference type="Proteomes" id="UP000241367"/>
    </source>
</evidence>
<accession>A0A2P1JUM1</accession>
<dbReference type="Proteomes" id="UP000241367">
    <property type="component" value="Segment"/>
</dbReference>
<dbReference type="Gene3D" id="1.10.287.1080">
    <property type="entry name" value="MazG-like"/>
    <property type="match status" value="1"/>
</dbReference>
<feature type="domain" description="NTP pyrophosphohydrolase MazG-like" evidence="1">
    <location>
        <begin position="73"/>
        <end position="141"/>
    </location>
</feature>
<dbReference type="EMBL" id="MG983742">
    <property type="protein sequence ID" value="AVO23067.1"/>
    <property type="molecule type" value="Genomic_DNA"/>
</dbReference>
<reference evidence="3" key="1">
    <citation type="submission" date="2018-02" db="EMBL/GenBank/DDBJ databases">
        <authorList>
            <person name="Cohen D.B."/>
            <person name="Kent A.D."/>
        </authorList>
    </citation>
    <scope>NUCLEOTIDE SEQUENCE [LARGE SCALE GENOMIC DNA]</scope>
</reference>